<sequence>MTGSSTVHGKGQGLINVAPTSASADIPNGYNTSIPSKIMTPDRVQTRIGTLEFTDGFPSDETAAKVFEHLDFVRAVEVFLQCVPAASMEGLRAGLAGIGCDAAHKMVIADRLLDSNPLFLTGNTDTVYALAMLDLDRDGPTVIQIPPGCGPGTVNDAWFRFVTDMGAPGPDRGSGGDYLLIPPGYDREIPDGYHVAHSASHTNLLALRGFVVDGKTDAAKAMFENGVKIYPLSGAEDRPQMEFSSFSGKVFNTIHANDREFYDEMAQVIRREPIEMIDPETRGLLASIGIHKDRPFEPDERMRATLADAAAVGNATARAICFQTRDPRAHYYEDRTWKTGFVGGDYQWLDGDGRGGRNMDARTLFFYQATLNTPAMALEMVGAGSQYALSERDSSGAFLQGGNNYRLTLPPNVPAKDFWSIIAYDPQTRSELQTGQPLPSRSSENDRDELVYNDDGSIDLTFGPEPPNERRGNWIQTVPSKSWYAILRLYGPLKPWFDRNWVPNDIKRI</sequence>
<dbReference type="Gene3D" id="2.60.120.600">
    <property type="entry name" value="Domain of unknown function DUF1214, C-terminal domain"/>
    <property type="match status" value="1"/>
</dbReference>
<feature type="compositionally biased region" description="Polar residues" evidence="1">
    <location>
        <begin position="430"/>
        <end position="442"/>
    </location>
</feature>
<accession>A0AB38RPY9</accession>
<name>A0AB38RPY9_RHOSG</name>
<feature type="domain" description="DUF1254" evidence="3">
    <location>
        <begin position="111"/>
        <end position="231"/>
    </location>
</feature>
<feature type="region of interest" description="Disordered" evidence="1">
    <location>
        <begin position="430"/>
        <end position="473"/>
    </location>
</feature>
<reference evidence="5" key="1">
    <citation type="journal article" date="2022" name="Environ. Microbiol.">
        <title>Functional analysis, diversity, and distribution of carbendazim hydrolases MheI and CbmA, responsible for the initial step in carbendazim degradation.</title>
        <authorList>
            <person name="Zhang M."/>
            <person name="Bai X."/>
            <person name="Li Q."/>
            <person name="Zhang L."/>
            <person name="Zhu Q."/>
            <person name="Gao S."/>
            <person name="Ke Z."/>
            <person name="Jiang M."/>
            <person name="Hu J."/>
            <person name="Qiu J."/>
            <person name="Hong Q."/>
        </authorList>
    </citation>
    <scope>NUCLEOTIDE SEQUENCE [LARGE SCALE GENOMIC DNA]</scope>
    <source>
        <strain evidence="5">djl-6</strain>
    </source>
</reference>
<evidence type="ECO:0000313" key="4">
    <source>
        <dbReference type="EMBL" id="UPU46844.1"/>
    </source>
</evidence>
<dbReference type="InterPro" id="IPR037049">
    <property type="entry name" value="DUF1214_C_sf"/>
</dbReference>
<feature type="domain" description="DUF1214" evidence="2">
    <location>
        <begin position="385"/>
        <end position="493"/>
    </location>
</feature>
<dbReference type="InterPro" id="IPR010621">
    <property type="entry name" value="DUF1214"/>
</dbReference>
<keyword evidence="5" id="KW-1185">Reference proteome</keyword>
<dbReference type="Proteomes" id="UP000831484">
    <property type="component" value="Plasmid pdjl-6-4"/>
</dbReference>
<evidence type="ECO:0000313" key="5">
    <source>
        <dbReference type="Proteomes" id="UP000831484"/>
    </source>
</evidence>
<evidence type="ECO:0000256" key="1">
    <source>
        <dbReference type="SAM" id="MobiDB-lite"/>
    </source>
</evidence>
<dbReference type="EMBL" id="CP096567">
    <property type="protein sequence ID" value="UPU46844.1"/>
    <property type="molecule type" value="Genomic_DNA"/>
</dbReference>
<dbReference type="Gene3D" id="1.10.3360.10">
    <property type="entry name" value="VPA0735-like domain"/>
    <property type="match status" value="1"/>
</dbReference>
<dbReference type="PANTHER" id="PTHR36509">
    <property type="entry name" value="BLL3101 PROTEIN"/>
    <property type="match status" value="1"/>
</dbReference>
<geneLocation type="plasmid" evidence="4 5">
    <name>pdjl-6-4</name>
</geneLocation>
<dbReference type="RefSeq" id="WP_064074844.1">
    <property type="nucleotide sequence ID" value="NZ_CP096567.1"/>
</dbReference>
<dbReference type="InterPro" id="IPR037050">
    <property type="entry name" value="DUF1254_sf"/>
</dbReference>
<keyword evidence="4" id="KW-0614">Plasmid</keyword>
<dbReference type="PANTHER" id="PTHR36509:SF3">
    <property type="entry name" value="SIGNAL PEPTIDE PROTEIN"/>
    <property type="match status" value="1"/>
</dbReference>
<gene>
    <name evidence="4" type="ORF">M0639_32165</name>
</gene>
<dbReference type="InterPro" id="IPR010679">
    <property type="entry name" value="DUF1254"/>
</dbReference>
<protein>
    <submittedName>
        <fullName evidence="4">DUF1254 domain-containing protein</fullName>
    </submittedName>
</protein>
<evidence type="ECO:0000259" key="2">
    <source>
        <dbReference type="Pfam" id="PF06742"/>
    </source>
</evidence>
<dbReference type="Pfam" id="PF06863">
    <property type="entry name" value="DUF1254"/>
    <property type="match status" value="1"/>
</dbReference>
<organism evidence="4 5">
    <name type="scientific">Rhodococcus qingshengii JCM 15477</name>
    <dbReference type="NCBI Taxonomy" id="1303681"/>
    <lineage>
        <taxon>Bacteria</taxon>
        <taxon>Bacillati</taxon>
        <taxon>Actinomycetota</taxon>
        <taxon>Actinomycetes</taxon>
        <taxon>Mycobacteriales</taxon>
        <taxon>Nocardiaceae</taxon>
        <taxon>Rhodococcus</taxon>
        <taxon>Rhodococcus erythropolis group</taxon>
    </lineage>
</organism>
<dbReference type="SUPFAM" id="SSF160935">
    <property type="entry name" value="VPA0735-like"/>
    <property type="match status" value="1"/>
</dbReference>
<dbReference type="AlphaFoldDB" id="A0AB38RPY9"/>
<evidence type="ECO:0000259" key="3">
    <source>
        <dbReference type="Pfam" id="PF06863"/>
    </source>
</evidence>
<proteinExistence type="predicted"/>
<dbReference type="Pfam" id="PF06742">
    <property type="entry name" value="DUF1214"/>
    <property type="match status" value="1"/>
</dbReference>
<dbReference type="Gene3D" id="2.60.40.1610">
    <property type="entry name" value="Domain of unknown function DUF1254"/>
    <property type="match status" value="1"/>
</dbReference>